<dbReference type="GO" id="GO:0046872">
    <property type="term" value="F:metal ion binding"/>
    <property type="evidence" value="ECO:0007669"/>
    <property type="project" value="UniProtKB-KW"/>
</dbReference>
<keyword evidence="4" id="KW-0808">Transferase</keyword>
<sequence length="310" mass="35102">MNKKRRVAAATGDDTSTSLTSALAVIFTPQRDLWRCFDVKSTLTLVCVHTAACKLLGTWLDAVMTDISLQKEALPIPIQLPPSTPFYTKLVTVTRLMMAFTYITAVQFPVSSKPYNLPSDLLSKQRNDKQCERVRCGRQVKVVLTECTEKGWGVVTAQQMKQGEFVAEYTGELISSQEMRRRYQDRYDKNALNYVLSLREHVARQNHLTLDFNVVRTNVDATWSGNVTRFINHSCSPNLEVKAIRVDSFVPRLALFAHKCIKIGEELTIDYGDGAKDAVNDREAQDQIGQRRPCRCRAPECRGYLPFVSE</sequence>
<keyword evidence="7" id="KW-0862">Zinc</keyword>
<evidence type="ECO:0000256" key="5">
    <source>
        <dbReference type="ARBA" id="ARBA00022691"/>
    </source>
</evidence>
<dbReference type="Pfam" id="PF00856">
    <property type="entry name" value="SET"/>
    <property type="match status" value="1"/>
</dbReference>
<name>A0AAU9KP93_9STRA</name>
<dbReference type="SMART" id="SM00317">
    <property type="entry name" value="SET"/>
    <property type="match status" value="1"/>
</dbReference>
<protein>
    <recommendedName>
        <fullName evidence="12">SET domain-containing protein</fullName>
    </recommendedName>
</protein>
<organism evidence="10 11">
    <name type="scientific">Peronospora belbahrii</name>
    <dbReference type="NCBI Taxonomy" id="622444"/>
    <lineage>
        <taxon>Eukaryota</taxon>
        <taxon>Sar</taxon>
        <taxon>Stramenopiles</taxon>
        <taxon>Oomycota</taxon>
        <taxon>Peronosporomycetes</taxon>
        <taxon>Peronosporales</taxon>
        <taxon>Peronosporaceae</taxon>
        <taxon>Peronospora</taxon>
    </lineage>
</organism>
<dbReference type="InterPro" id="IPR046341">
    <property type="entry name" value="SET_dom_sf"/>
</dbReference>
<dbReference type="PROSITE" id="PS50868">
    <property type="entry name" value="POST_SET"/>
    <property type="match status" value="1"/>
</dbReference>
<dbReference type="InterPro" id="IPR001214">
    <property type="entry name" value="SET_dom"/>
</dbReference>
<feature type="domain" description="Post-SET" evidence="9">
    <location>
        <begin position="290"/>
        <end position="306"/>
    </location>
</feature>
<evidence type="ECO:0000256" key="3">
    <source>
        <dbReference type="ARBA" id="ARBA00022603"/>
    </source>
</evidence>
<gene>
    <name evidence="10" type="ORF">PBS003_LOCUS2930</name>
</gene>
<evidence type="ECO:0000259" key="8">
    <source>
        <dbReference type="PROSITE" id="PS50280"/>
    </source>
</evidence>
<comment type="subcellular location">
    <subcellularLocation>
        <location evidence="1">Chromosome</location>
    </subcellularLocation>
</comment>
<dbReference type="GO" id="GO:0032259">
    <property type="term" value="P:methylation"/>
    <property type="evidence" value="ECO:0007669"/>
    <property type="project" value="UniProtKB-KW"/>
</dbReference>
<dbReference type="EMBL" id="CAKKTJ010000136">
    <property type="protein sequence ID" value="CAH0476137.1"/>
    <property type="molecule type" value="Genomic_DNA"/>
</dbReference>
<evidence type="ECO:0000256" key="4">
    <source>
        <dbReference type="ARBA" id="ARBA00022679"/>
    </source>
</evidence>
<dbReference type="Gene3D" id="2.170.270.10">
    <property type="entry name" value="SET domain"/>
    <property type="match status" value="1"/>
</dbReference>
<dbReference type="PANTHER" id="PTHR46223:SF3">
    <property type="entry name" value="HISTONE-LYSINE N-METHYLTRANSFERASE SET-23"/>
    <property type="match status" value="1"/>
</dbReference>
<comment type="caution">
    <text evidence="10">The sequence shown here is derived from an EMBL/GenBank/DDBJ whole genome shotgun (WGS) entry which is preliminary data.</text>
</comment>
<dbReference type="GO" id="GO:0005694">
    <property type="term" value="C:chromosome"/>
    <property type="evidence" value="ECO:0007669"/>
    <property type="project" value="UniProtKB-SubCell"/>
</dbReference>
<evidence type="ECO:0000256" key="2">
    <source>
        <dbReference type="ARBA" id="ARBA00022454"/>
    </source>
</evidence>
<dbReference type="InterPro" id="IPR050973">
    <property type="entry name" value="H3K9_Histone-Lys_N-MTase"/>
</dbReference>
<evidence type="ECO:0000313" key="10">
    <source>
        <dbReference type="EMBL" id="CAH0476137.1"/>
    </source>
</evidence>
<evidence type="ECO:0000256" key="6">
    <source>
        <dbReference type="ARBA" id="ARBA00022723"/>
    </source>
</evidence>
<dbReference type="PANTHER" id="PTHR46223">
    <property type="entry name" value="HISTONE-LYSINE N-METHYLTRANSFERASE SUV39H"/>
    <property type="match status" value="1"/>
</dbReference>
<accession>A0AAU9KP93</accession>
<evidence type="ECO:0000256" key="7">
    <source>
        <dbReference type="ARBA" id="ARBA00022833"/>
    </source>
</evidence>
<dbReference type="GO" id="GO:0008168">
    <property type="term" value="F:methyltransferase activity"/>
    <property type="evidence" value="ECO:0007669"/>
    <property type="project" value="UniProtKB-KW"/>
</dbReference>
<keyword evidence="6" id="KW-0479">Metal-binding</keyword>
<keyword evidence="2" id="KW-0158">Chromosome</keyword>
<evidence type="ECO:0000256" key="1">
    <source>
        <dbReference type="ARBA" id="ARBA00004286"/>
    </source>
</evidence>
<dbReference type="PROSITE" id="PS50280">
    <property type="entry name" value="SET"/>
    <property type="match status" value="1"/>
</dbReference>
<keyword evidence="5" id="KW-0949">S-adenosyl-L-methionine</keyword>
<dbReference type="InterPro" id="IPR003616">
    <property type="entry name" value="Post-SET_dom"/>
</dbReference>
<evidence type="ECO:0000313" key="11">
    <source>
        <dbReference type="Proteomes" id="UP001160483"/>
    </source>
</evidence>
<dbReference type="SUPFAM" id="SSF82199">
    <property type="entry name" value="SET domain"/>
    <property type="match status" value="1"/>
</dbReference>
<dbReference type="Proteomes" id="UP001160483">
    <property type="component" value="Unassembled WGS sequence"/>
</dbReference>
<reference evidence="10" key="1">
    <citation type="submission" date="2021-11" db="EMBL/GenBank/DDBJ databases">
        <authorList>
            <person name="Islam A."/>
            <person name="Islam S."/>
            <person name="Flora M.S."/>
            <person name="Rahman M."/>
            <person name="Ziaur R.M."/>
            <person name="Epstein J.H."/>
            <person name="Hassan M."/>
            <person name="Klassen M."/>
            <person name="Woodard K."/>
            <person name="Webb A."/>
            <person name="Webby R.J."/>
            <person name="El Zowalaty M.E."/>
        </authorList>
    </citation>
    <scope>NUCLEOTIDE SEQUENCE</scope>
    <source>
        <strain evidence="10">Pbs3</strain>
    </source>
</reference>
<feature type="domain" description="SET" evidence="8">
    <location>
        <begin position="138"/>
        <end position="272"/>
    </location>
</feature>
<evidence type="ECO:0000259" key="9">
    <source>
        <dbReference type="PROSITE" id="PS50868"/>
    </source>
</evidence>
<proteinExistence type="predicted"/>
<dbReference type="AlphaFoldDB" id="A0AAU9KP93"/>
<evidence type="ECO:0008006" key="12">
    <source>
        <dbReference type="Google" id="ProtNLM"/>
    </source>
</evidence>
<keyword evidence="3" id="KW-0489">Methyltransferase</keyword>